<feature type="region of interest" description="Disordered" evidence="1">
    <location>
        <begin position="1"/>
        <end position="45"/>
    </location>
</feature>
<gene>
    <name evidence="2" type="ORF">OSTQU699_LOCUS9914</name>
</gene>
<feature type="compositionally biased region" description="Basic and acidic residues" evidence="1">
    <location>
        <begin position="68"/>
        <end position="81"/>
    </location>
</feature>
<dbReference type="Proteomes" id="UP000708148">
    <property type="component" value="Unassembled WGS sequence"/>
</dbReference>
<proteinExistence type="predicted"/>
<feature type="region of interest" description="Disordered" evidence="1">
    <location>
        <begin position="60"/>
        <end position="109"/>
    </location>
</feature>
<protein>
    <submittedName>
        <fullName evidence="2">Uncharacterized protein</fullName>
    </submittedName>
</protein>
<evidence type="ECO:0000313" key="2">
    <source>
        <dbReference type="EMBL" id="CAD7704559.1"/>
    </source>
</evidence>
<comment type="caution">
    <text evidence="2">The sequence shown here is derived from an EMBL/GenBank/DDBJ whole genome shotgun (WGS) entry which is preliminary data.</text>
</comment>
<organism evidence="2 3">
    <name type="scientific">Ostreobium quekettii</name>
    <dbReference type="NCBI Taxonomy" id="121088"/>
    <lineage>
        <taxon>Eukaryota</taxon>
        <taxon>Viridiplantae</taxon>
        <taxon>Chlorophyta</taxon>
        <taxon>core chlorophytes</taxon>
        <taxon>Ulvophyceae</taxon>
        <taxon>TCBD clade</taxon>
        <taxon>Bryopsidales</taxon>
        <taxon>Ostreobineae</taxon>
        <taxon>Ostreobiaceae</taxon>
        <taxon>Ostreobium</taxon>
    </lineage>
</organism>
<dbReference type="AlphaFoldDB" id="A0A8S1JBT2"/>
<dbReference type="EMBL" id="CAJHUC010002926">
    <property type="protein sequence ID" value="CAD7704559.1"/>
    <property type="molecule type" value="Genomic_DNA"/>
</dbReference>
<evidence type="ECO:0000313" key="3">
    <source>
        <dbReference type="Proteomes" id="UP000708148"/>
    </source>
</evidence>
<sequence length="225" mass="23600">MDRREEVTRSGFLFPTLRRVDSSTDVPDTPGSNPSSPGSTASLKGSVAGAVSKFMALAAQARRKYARPRQEAEENPSHRELPSVGSAPLPETASKGGLEASASGRTHTGFWDFTSKTWVPHGDGMLAREASAGAEAGHPGGWEMPEELGAATWTLLRAVAVQFPDSPGEAQRRGVETLVRPGSRSRPLEATRSGRGSGGSGRRRADRATLPPASGVAGWAGSTVR</sequence>
<accession>A0A8S1JBT2</accession>
<name>A0A8S1JBT2_9CHLO</name>
<reference evidence="2" key="1">
    <citation type="submission" date="2020-12" db="EMBL/GenBank/DDBJ databases">
        <authorList>
            <person name="Iha C."/>
        </authorList>
    </citation>
    <scope>NUCLEOTIDE SEQUENCE</scope>
</reference>
<feature type="compositionally biased region" description="Low complexity" evidence="1">
    <location>
        <begin position="27"/>
        <end position="40"/>
    </location>
</feature>
<feature type="region of interest" description="Disordered" evidence="1">
    <location>
        <begin position="165"/>
        <end position="225"/>
    </location>
</feature>
<keyword evidence="3" id="KW-1185">Reference proteome</keyword>
<evidence type="ECO:0000256" key="1">
    <source>
        <dbReference type="SAM" id="MobiDB-lite"/>
    </source>
</evidence>
<dbReference type="OrthoDB" id="17199at2759"/>